<dbReference type="SMART" id="SM00829">
    <property type="entry name" value="PKS_ER"/>
    <property type="match status" value="1"/>
</dbReference>
<dbReference type="EMBL" id="QKWP01001636">
    <property type="protein sequence ID" value="RIB07551.1"/>
    <property type="molecule type" value="Genomic_DNA"/>
</dbReference>
<dbReference type="Pfam" id="PF00107">
    <property type="entry name" value="ADH_zinc_N"/>
    <property type="match status" value="1"/>
</dbReference>
<dbReference type="InterPro" id="IPR036291">
    <property type="entry name" value="NAD(P)-bd_dom_sf"/>
</dbReference>
<dbReference type="AlphaFoldDB" id="A0A397UD70"/>
<evidence type="ECO:0000313" key="2">
    <source>
        <dbReference type="EMBL" id="RIB07551.1"/>
    </source>
</evidence>
<dbReference type="Proteomes" id="UP000266673">
    <property type="component" value="Unassembled WGS sequence"/>
</dbReference>
<dbReference type="OrthoDB" id="9992527at2759"/>
<dbReference type="SUPFAM" id="SSF50129">
    <property type="entry name" value="GroES-like"/>
    <property type="match status" value="1"/>
</dbReference>
<dbReference type="PANTHER" id="PTHR45348:SF2">
    <property type="entry name" value="ZINC-TYPE ALCOHOL DEHYDROGENASE-LIKE PROTEIN C2E1P3.01"/>
    <property type="match status" value="1"/>
</dbReference>
<dbReference type="Gene3D" id="3.40.50.720">
    <property type="entry name" value="NAD(P)-binding Rossmann-like Domain"/>
    <property type="match status" value="1"/>
</dbReference>
<dbReference type="InterPro" id="IPR047122">
    <property type="entry name" value="Trans-enoyl_RdTase-like"/>
</dbReference>
<organism evidence="2 3">
    <name type="scientific">Gigaspora rosea</name>
    <dbReference type="NCBI Taxonomy" id="44941"/>
    <lineage>
        <taxon>Eukaryota</taxon>
        <taxon>Fungi</taxon>
        <taxon>Fungi incertae sedis</taxon>
        <taxon>Mucoromycota</taxon>
        <taxon>Glomeromycotina</taxon>
        <taxon>Glomeromycetes</taxon>
        <taxon>Diversisporales</taxon>
        <taxon>Gigasporaceae</taxon>
        <taxon>Gigaspora</taxon>
    </lineage>
</organism>
<evidence type="ECO:0000259" key="1">
    <source>
        <dbReference type="SMART" id="SM00829"/>
    </source>
</evidence>
<dbReference type="PANTHER" id="PTHR45348">
    <property type="entry name" value="HYPOTHETICAL OXIDOREDUCTASE (EUROFUNG)"/>
    <property type="match status" value="1"/>
</dbReference>
<dbReference type="Gene3D" id="3.90.180.10">
    <property type="entry name" value="Medium-chain alcohol dehydrogenases, catalytic domain"/>
    <property type="match status" value="1"/>
</dbReference>
<dbReference type="InterPro" id="IPR013149">
    <property type="entry name" value="ADH-like_C"/>
</dbReference>
<dbReference type="GO" id="GO:0016651">
    <property type="term" value="F:oxidoreductase activity, acting on NAD(P)H"/>
    <property type="evidence" value="ECO:0007669"/>
    <property type="project" value="InterPro"/>
</dbReference>
<dbReference type="InterPro" id="IPR013154">
    <property type="entry name" value="ADH-like_N"/>
</dbReference>
<feature type="domain" description="Enoyl reductase (ER)" evidence="1">
    <location>
        <begin position="20"/>
        <end position="342"/>
    </location>
</feature>
<keyword evidence="3" id="KW-1185">Reference proteome</keyword>
<proteinExistence type="predicted"/>
<dbReference type="InterPro" id="IPR011032">
    <property type="entry name" value="GroES-like_sf"/>
</dbReference>
<dbReference type="CDD" id="cd08249">
    <property type="entry name" value="enoyl_reductase_like"/>
    <property type="match status" value="1"/>
</dbReference>
<name>A0A397UD70_9GLOM</name>
<comment type="caution">
    <text evidence="2">The sequence shown here is derived from an EMBL/GenBank/DDBJ whole genome shotgun (WGS) entry which is preliminary data.</text>
</comment>
<protein>
    <submittedName>
        <fullName evidence="2">Chaperonin 10-like protein</fullName>
    </submittedName>
</protein>
<gene>
    <name evidence="2" type="ORF">C2G38_2045908</name>
</gene>
<dbReference type="Pfam" id="PF08240">
    <property type="entry name" value="ADH_N"/>
    <property type="match status" value="1"/>
</dbReference>
<reference evidence="2 3" key="1">
    <citation type="submission" date="2018-06" db="EMBL/GenBank/DDBJ databases">
        <title>Comparative genomics reveals the genomic features of Rhizophagus irregularis, R. cerebriforme, R. diaphanum and Gigaspora rosea, and their symbiotic lifestyle signature.</title>
        <authorList>
            <person name="Morin E."/>
            <person name="San Clemente H."/>
            <person name="Chen E.C.H."/>
            <person name="De La Providencia I."/>
            <person name="Hainaut M."/>
            <person name="Kuo A."/>
            <person name="Kohler A."/>
            <person name="Murat C."/>
            <person name="Tang N."/>
            <person name="Roy S."/>
            <person name="Loubradou J."/>
            <person name="Henrissat B."/>
            <person name="Grigoriev I.V."/>
            <person name="Corradi N."/>
            <person name="Roux C."/>
            <person name="Martin F.M."/>
        </authorList>
    </citation>
    <scope>NUCLEOTIDE SEQUENCE [LARGE SCALE GENOMIC DNA]</scope>
    <source>
        <strain evidence="2 3">DAOM 194757</strain>
    </source>
</reference>
<dbReference type="InterPro" id="IPR020843">
    <property type="entry name" value="ER"/>
</dbReference>
<sequence length="345" mass="36817">MSEKVKAAVIPAKGAKLEIQLVDKPVPKPYVYDESSGERGELLVKIKAVALNPIDCYQIIDGLMVDGYPAVLGCDVAGIVEAVGEGVTDFSPGEEICGVSKMGFPGHYGAFAEYTLLDASTTYKKPPHITFEEAATIPVGSLTAGLGLFDSLKLPPPSGGPQWFKEEFILIWGGASSVGSNAIQLAVNIGLTVITTASPKNHEYLKELGAAYTFDYNAPDVIDQIKKASQGRLKYAFDTIGSKTASLGAQALGTNGKIACISFEPVETREDVEVTRVALATAYRRPNDYLKVTNRILKEVEALLLERRLRPSNVTTLPGGLDGLPSALDKMKKGVSATKLVIVVE</sequence>
<dbReference type="SUPFAM" id="SSF51735">
    <property type="entry name" value="NAD(P)-binding Rossmann-fold domains"/>
    <property type="match status" value="1"/>
</dbReference>
<accession>A0A397UD70</accession>
<evidence type="ECO:0000313" key="3">
    <source>
        <dbReference type="Proteomes" id="UP000266673"/>
    </source>
</evidence>
<dbReference type="STRING" id="44941.A0A397UD70"/>